<dbReference type="Proteomes" id="UP000664034">
    <property type="component" value="Unassembled WGS sequence"/>
</dbReference>
<evidence type="ECO:0000313" key="2">
    <source>
        <dbReference type="Proteomes" id="UP000664034"/>
    </source>
</evidence>
<organism evidence="1 2">
    <name type="scientific">Fibrella rubiginis</name>
    <dbReference type="NCBI Taxonomy" id="2817060"/>
    <lineage>
        <taxon>Bacteria</taxon>
        <taxon>Pseudomonadati</taxon>
        <taxon>Bacteroidota</taxon>
        <taxon>Cytophagia</taxon>
        <taxon>Cytophagales</taxon>
        <taxon>Spirosomataceae</taxon>
        <taxon>Fibrella</taxon>
    </lineage>
</organism>
<protein>
    <submittedName>
        <fullName evidence="1">Uncharacterized protein</fullName>
    </submittedName>
</protein>
<evidence type="ECO:0000313" key="1">
    <source>
        <dbReference type="EMBL" id="MBO0940078.1"/>
    </source>
</evidence>
<dbReference type="EMBL" id="JAFMYV010000026">
    <property type="protein sequence ID" value="MBO0940078.1"/>
    <property type="molecule type" value="Genomic_DNA"/>
</dbReference>
<comment type="caution">
    <text evidence="1">The sequence shown here is derived from an EMBL/GenBank/DDBJ whole genome shotgun (WGS) entry which is preliminary data.</text>
</comment>
<name>A0A939GLI1_9BACT</name>
<dbReference type="AlphaFoldDB" id="A0A939GLI1"/>
<reference evidence="1" key="1">
    <citation type="submission" date="2021-03" db="EMBL/GenBank/DDBJ databases">
        <title>Fibrella sp. HMF5335 genome sequencing and assembly.</title>
        <authorList>
            <person name="Kang H."/>
            <person name="Kim H."/>
            <person name="Bae S."/>
            <person name="Joh K."/>
        </authorList>
    </citation>
    <scope>NUCLEOTIDE SEQUENCE</scope>
    <source>
        <strain evidence="1">HMF5335</strain>
    </source>
</reference>
<sequence>MAYKPVPTTQKVCVRCNTIYYAKDRRRLYCSSSCNTLAWMDRRGLGSSNQSQVEPKKAAGGLEFSLNNIGTIATGVLVADTAKVGLNALFDVQPTNAQIMAELKALRQENARLTSIVSGKLDAVAGSVFDAKLGLAATGPEVRNAIIGSEQRRKNLPPPIERGH</sequence>
<proteinExistence type="predicted"/>
<dbReference type="RefSeq" id="WP_207367609.1">
    <property type="nucleotide sequence ID" value="NZ_JAFMYV010000026.1"/>
</dbReference>
<accession>A0A939GLI1</accession>
<keyword evidence="2" id="KW-1185">Reference proteome</keyword>
<gene>
    <name evidence="1" type="ORF">J2I47_26270</name>
</gene>